<evidence type="ECO:0000313" key="8">
    <source>
        <dbReference type="EMBL" id="MFJ5446146.1"/>
    </source>
</evidence>
<proteinExistence type="inferred from homology"/>
<dbReference type="RefSeq" id="WP_400881256.1">
    <property type="nucleotide sequence ID" value="NZ_JBIWXY010000001.1"/>
</dbReference>
<dbReference type="SUPFAM" id="SSF54719">
    <property type="entry name" value="Fe,Mn superoxide dismutase (SOD), C-terminal domain"/>
    <property type="match status" value="1"/>
</dbReference>
<comment type="catalytic activity">
    <reaction evidence="5">
        <text>2 superoxide + 2 H(+) = H2O2 + O2</text>
        <dbReference type="Rhea" id="RHEA:20696"/>
        <dbReference type="ChEBI" id="CHEBI:15378"/>
        <dbReference type="ChEBI" id="CHEBI:15379"/>
        <dbReference type="ChEBI" id="CHEBI:16240"/>
        <dbReference type="ChEBI" id="CHEBI:18421"/>
        <dbReference type="EC" id="1.15.1.1"/>
    </reaction>
</comment>
<dbReference type="InterPro" id="IPR036324">
    <property type="entry name" value="Mn/Fe_SOD_N_sf"/>
</dbReference>
<dbReference type="Gene3D" id="1.10.287.990">
    <property type="entry name" value="Fe,Mn superoxide dismutase (SOD) domain"/>
    <property type="match status" value="1"/>
</dbReference>
<name>A0ABW8GLB4_9PROT</name>
<dbReference type="InterPro" id="IPR036314">
    <property type="entry name" value="SOD_C_sf"/>
</dbReference>
<evidence type="ECO:0000313" key="9">
    <source>
        <dbReference type="Proteomes" id="UP001617669"/>
    </source>
</evidence>
<accession>A0ABW8GLB4</accession>
<feature type="domain" description="Manganese/iron superoxide dismutase C-terminal" evidence="7">
    <location>
        <begin position="96"/>
        <end position="197"/>
    </location>
</feature>
<comment type="function">
    <text evidence="5">Destroys radicals which are normally produced within the cells and which are toxic to biological systems.</text>
</comment>
<dbReference type="PANTHER" id="PTHR43595">
    <property type="entry name" value="37S RIBOSOMAL PROTEIN S26, MITOCHONDRIAL"/>
    <property type="match status" value="1"/>
</dbReference>
<protein>
    <recommendedName>
        <fullName evidence="2 5">Superoxide dismutase</fullName>
        <ecNumber evidence="2 5">1.15.1.1</ecNumber>
    </recommendedName>
</protein>
<dbReference type="PROSITE" id="PS00088">
    <property type="entry name" value="SOD_MN"/>
    <property type="match status" value="1"/>
</dbReference>
<dbReference type="InterPro" id="IPR019831">
    <property type="entry name" value="Mn/Fe_SOD_N"/>
</dbReference>
<keyword evidence="4 5" id="KW-0560">Oxidoreductase</keyword>
<dbReference type="InterPro" id="IPR019832">
    <property type="entry name" value="Mn/Fe_SOD_C"/>
</dbReference>
<dbReference type="Pfam" id="PF00081">
    <property type="entry name" value="Sod_Fe_N"/>
    <property type="match status" value="1"/>
</dbReference>
<dbReference type="Proteomes" id="UP001617669">
    <property type="component" value="Unassembled WGS sequence"/>
</dbReference>
<evidence type="ECO:0000256" key="2">
    <source>
        <dbReference type="ARBA" id="ARBA00012682"/>
    </source>
</evidence>
<organism evidence="8 9">
    <name type="scientific">Methylobacillus methanolivorans</name>
    <dbReference type="NCBI Taxonomy" id="1848927"/>
    <lineage>
        <taxon>Bacteria</taxon>
        <taxon>Pseudomonadati</taxon>
        <taxon>Pseudomonadota</taxon>
        <taxon>Betaproteobacteria</taxon>
        <taxon>Nitrosomonadales</taxon>
        <taxon>Methylophilaceae</taxon>
        <taxon>Methylobacillus</taxon>
    </lineage>
</organism>
<dbReference type="PRINTS" id="PR01703">
    <property type="entry name" value="MNSODISMTASE"/>
</dbReference>
<dbReference type="InterPro" id="IPR001189">
    <property type="entry name" value="Mn/Fe_SOD"/>
</dbReference>
<keyword evidence="9" id="KW-1185">Reference proteome</keyword>
<evidence type="ECO:0000259" key="6">
    <source>
        <dbReference type="Pfam" id="PF00081"/>
    </source>
</evidence>
<comment type="similarity">
    <text evidence="1 5">Belongs to the iron/manganese superoxide dismutase family.</text>
</comment>
<dbReference type="GO" id="GO:0004784">
    <property type="term" value="F:superoxide dismutase activity"/>
    <property type="evidence" value="ECO:0007669"/>
    <property type="project" value="UniProtKB-EC"/>
</dbReference>
<dbReference type="PIRSF" id="PIRSF000349">
    <property type="entry name" value="SODismutase"/>
    <property type="match status" value="1"/>
</dbReference>
<evidence type="ECO:0000256" key="5">
    <source>
        <dbReference type="RuleBase" id="RU000414"/>
    </source>
</evidence>
<evidence type="ECO:0000256" key="1">
    <source>
        <dbReference type="ARBA" id="ARBA00008714"/>
    </source>
</evidence>
<dbReference type="SUPFAM" id="SSF46609">
    <property type="entry name" value="Fe,Mn superoxide dismutase (SOD), N-terminal domain"/>
    <property type="match status" value="1"/>
</dbReference>
<feature type="domain" description="Manganese/iron superoxide dismutase N-terminal" evidence="6">
    <location>
        <begin position="3"/>
        <end position="89"/>
    </location>
</feature>
<evidence type="ECO:0000256" key="3">
    <source>
        <dbReference type="ARBA" id="ARBA00022723"/>
    </source>
</evidence>
<dbReference type="Gene3D" id="3.55.40.20">
    <property type="entry name" value="Iron/manganese superoxide dismutase, C-terminal domain"/>
    <property type="match status" value="1"/>
</dbReference>
<dbReference type="InterPro" id="IPR019833">
    <property type="entry name" value="Mn/Fe_SOD_BS"/>
</dbReference>
<reference evidence="8 9" key="1">
    <citation type="submission" date="2024-11" db="EMBL/GenBank/DDBJ databases">
        <authorList>
            <person name="Kaparullina E.N."/>
            <person name="Delegan Y.A."/>
            <person name="Doronina N.V."/>
        </authorList>
    </citation>
    <scope>NUCLEOTIDE SEQUENCE [LARGE SCALE GENOMIC DNA]</scope>
    <source>
        <strain evidence="8 9">7sh_L</strain>
    </source>
</reference>
<evidence type="ECO:0000256" key="4">
    <source>
        <dbReference type="ARBA" id="ARBA00023002"/>
    </source>
</evidence>
<evidence type="ECO:0000259" key="7">
    <source>
        <dbReference type="Pfam" id="PF02777"/>
    </source>
</evidence>
<gene>
    <name evidence="8" type="ORF">ACIKP9_07890</name>
</gene>
<sequence length="204" mass="22695">MAYTLPPLDYAYTALEPHIDAQTMEIHHTKHHQTYINNVNAALEGTPFADEPVEALVAKLDSLPENLRGPVRNNGGGHANHSLFWKVMSPNGGGEPTGVVADAIKADIGSFDTFKEAFTKAALTRFGSGWAWLSVTPEKKLVVESSANQDSPLSHGNTPILGLDVWEHAYYLRYQNRRPEYIGAFFNVVNWDEVTRRYQEALSQ</sequence>
<dbReference type="EC" id="1.15.1.1" evidence="2 5"/>
<dbReference type="EMBL" id="JBIWXY010000001">
    <property type="protein sequence ID" value="MFJ5446146.1"/>
    <property type="molecule type" value="Genomic_DNA"/>
</dbReference>
<dbReference type="Pfam" id="PF02777">
    <property type="entry name" value="Sod_Fe_C"/>
    <property type="match status" value="1"/>
</dbReference>
<dbReference type="PANTHER" id="PTHR43595:SF2">
    <property type="entry name" value="SMALL RIBOSOMAL SUBUNIT PROTEIN MS42"/>
    <property type="match status" value="1"/>
</dbReference>
<comment type="caution">
    <text evidence="8">The sequence shown here is derived from an EMBL/GenBank/DDBJ whole genome shotgun (WGS) entry which is preliminary data.</text>
</comment>
<keyword evidence="3 5" id="KW-0479">Metal-binding</keyword>